<dbReference type="AlphaFoldDB" id="A0A2G5F3J9"/>
<sequence>MSHSSSSLVSFSQVIFLQKIGDASVLLGHHVIVNGKVQSIIVLLVTYFILFHSLCCVPLSKAYLTFISELCSRLTYKELKEVYHKVMMIGLSIHSFSLQKVLAESIKIWRNLLSCFFI</sequence>
<evidence type="ECO:0000313" key="3">
    <source>
        <dbReference type="Proteomes" id="UP000230069"/>
    </source>
</evidence>
<dbReference type="EMBL" id="KZ305019">
    <property type="protein sequence ID" value="PIA62520.1"/>
    <property type="molecule type" value="Genomic_DNA"/>
</dbReference>
<evidence type="ECO:0000256" key="1">
    <source>
        <dbReference type="SAM" id="Phobius"/>
    </source>
</evidence>
<dbReference type="InParanoid" id="A0A2G5F3J9"/>
<dbReference type="Proteomes" id="UP000230069">
    <property type="component" value="Unassembled WGS sequence"/>
</dbReference>
<evidence type="ECO:0000313" key="2">
    <source>
        <dbReference type="EMBL" id="PIA62520.1"/>
    </source>
</evidence>
<proteinExistence type="predicted"/>
<reference evidence="2 3" key="1">
    <citation type="submission" date="2017-09" db="EMBL/GenBank/DDBJ databases">
        <title>WGS assembly of Aquilegia coerulea Goldsmith.</title>
        <authorList>
            <person name="Hodges S."/>
            <person name="Kramer E."/>
            <person name="Nordborg M."/>
            <person name="Tomkins J."/>
            <person name="Borevitz J."/>
            <person name="Derieg N."/>
            <person name="Yan J."/>
            <person name="Mihaltcheva S."/>
            <person name="Hayes R.D."/>
            <person name="Rokhsar D."/>
        </authorList>
    </citation>
    <scope>NUCLEOTIDE SEQUENCE [LARGE SCALE GENOMIC DNA]</scope>
    <source>
        <strain evidence="3">cv. Goldsmith</strain>
    </source>
</reference>
<protein>
    <submittedName>
        <fullName evidence="2">Uncharacterized protein</fullName>
    </submittedName>
</protein>
<keyword evidence="3" id="KW-1185">Reference proteome</keyword>
<organism evidence="2 3">
    <name type="scientific">Aquilegia coerulea</name>
    <name type="common">Rocky mountain columbine</name>
    <dbReference type="NCBI Taxonomy" id="218851"/>
    <lineage>
        <taxon>Eukaryota</taxon>
        <taxon>Viridiplantae</taxon>
        <taxon>Streptophyta</taxon>
        <taxon>Embryophyta</taxon>
        <taxon>Tracheophyta</taxon>
        <taxon>Spermatophyta</taxon>
        <taxon>Magnoliopsida</taxon>
        <taxon>Ranunculales</taxon>
        <taxon>Ranunculaceae</taxon>
        <taxon>Thalictroideae</taxon>
        <taxon>Aquilegia</taxon>
    </lineage>
</organism>
<keyword evidence="1" id="KW-0812">Transmembrane</keyword>
<keyword evidence="1" id="KW-1133">Transmembrane helix</keyword>
<gene>
    <name evidence="2" type="ORF">AQUCO_00200495v1</name>
</gene>
<keyword evidence="1" id="KW-0472">Membrane</keyword>
<accession>A0A2G5F3J9</accession>
<feature type="transmembrane region" description="Helical" evidence="1">
    <location>
        <begin position="39"/>
        <end position="59"/>
    </location>
</feature>
<name>A0A2G5F3J9_AQUCA</name>